<dbReference type="AlphaFoldDB" id="A0A2G9S8U9"/>
<feature type="transmembrane region" description="Helical" evidence="1">
    <location>
        <begin position="27"/>
        <end position="46"/>
    </location>
</feature>
<protein>
    <submittedName>
        <fullName evidence="2">Uncharacterized protein</fullName>
    </submittedName>
</protein>
<gene>
    <name evidence="2" type="ORF">AB205_0059480</name>
</gene>
<sequence length="66" mass="7555">MCLNLYFDMKVCANVPSQPGSLPLCSIFFPLNTSVITIYFGFLLGFQGIHEFVHRETFRNNGENKH</sequence>
<keyword evidence="3" id="KW-1185">Reference proteome</keyword>
<evidence type="ECO:0000256" key="1">
    <source>
        <dbReference type="SAM" id="Phobius"/>
    </source>
</evidence>
<keyword evidence="1" id="KW-1133">Transmembrane helix</keyword>
<dbReference type="EMBL" id="KV926494">
    <property type="protein sequence ID" value="PIO36598.1"/>
    <property type="molecule type" value="Genomic_DNA"/>
</dbReference>
<evidence type="ECO:0000313" key="2">
    <source>
        <dbReference type="EMBL" id="PIO36598.1"/>
    </source>
</evidence>
<dbReference type="OrthoDB" id="6365676at2759"/>
<proteinExistence type="predicted"/>
<organism evidence="2 3">
    <name type="scientific">Aquarana catesbeiana</name>
    <name type="common">American bullfrog</name>
    <name type="synonym">Rana catesbeiana</name>
    <dbReference type="NCBI Taxonomy" id="8400"/>
    <lineage>
        <taxon>Eukaryota</taxon>
        <taxon>Metazoa</taxon>
        <taxon>Chordata</taxon>
        <taxon>Craniata</taxon>
        <taxon>Vertebrata</taxon>
        <taxon>Euteleostomi</taxon>
        <taxon>Amphibia</taxon>
        <taxon>Batrachia</taxon>
        <taxon>Anura</taxon>
        <taxon>Neobatrachia</taxon>
        <taxon>Ranoidea</taxon>
        <taxon>Ranidae</taxon>
        <taxon>Aquarana</taxon>
    </lineage>
</organism>
<accession>A0A2G9S8U9</accession>
<reference evidence="3" key="1">
    <citation type="journal article" date="2017" name="Nat. Commun.">
        <title>The North American bullfrog draft genome provides insight into hormonal regulation of long noncoding RNA.</title>
        <authorList>
            <person name="Hammond S.A."/>
            <person name="Warren R.L."/>
            <person name="Vandervalk B.P."/>
            <person name="Kucuk E."/>
            <person name="Khan H."/>
            <person name="Gibb E.A."/>
            <person name="Pandoh P."/>
            <person name="Kirk H."/>
            <person name="Zhao Y."/>
            <person name="Jones M."/>
            <person name="Mungall A.J."/>
            <person name="Coope R."/>
            <person name="Pleasance S."/>
            <person name="Moore R.A."/>
            <person name="Holt R.A."/>
            <person name="Round J.M."/>
            <person name="Ohora S."/>
            <person name="Walle B.V."/>
            <person name="Veldhoen N."/>
            <person name="Helbing C.C."/>
            <person name="Birol I."/>
        </authorList>
    </citation>
    <scope>NUCLEOTIDE SEQUENCE [LARGE SCALE GENOMIC DNA]</scope>
</reference>
<keyword evidence="1" id="KW-0812">Transmembrane</keyword>
<name>A0A2G9S8U9_AQUCT</name>
<keyword evidence="1" id="KW-0472">Membrane</keyword>
<evidence type="ECO:0000313" key="3">
    <source>
        <dbReference type="Proteomes" id="UP000228934"/>
    </source>
</evidence>
<dbReference type="Proteomes" id="UP000228934">
    <property type="component" value="Unassembled WGS sequence"/>
</dbReference>